<sequence>MPQKHRPVTLRSHKESEESDEDDDANYPERLDLANVKALEERDGNQCLLCGTQDLIVTHRVVAEHAIGVDPTVWLGSLRLVPESYDSEALTNIMTPSLGLQMTNAGVMQESSKDPGWEEQVLFDLVIFRPQHMPKQDIPLTVGSPEVAIAAATFEQEDCPRRVLRAFRTLPLNPYVALAATFPIIGAAYVPLPDEAIRGVEGDCDAIRDAWNEGAPKFTEDMTFEIPDAPKWNPATKTLEAPAQHI</sequence>
<dbReference type="Proteomes" id="UP000184267">
    <property type="component" value="Unassembled WGS sequence"/>
</dbReference>
<protein>
    <submittedName>
        <fullName evidence="2">Uncharacterized protein</fullName>
    </submittedName>
</protein>
<accession>A0A1M2VKU7</accession>
<dbReference type="OMA" id="QHENEGA"/>
<name>A0A1M2VKU7_TRAPU</name>
<feature type="compositionally biased region" description="Acidic residues" evidence="1">
    <location>
        <begin position="17"/>
        <end position="26"/>
    </location>
</feature>
<evidence type="ECO:0000313" key="2">
    <source>
        <dbReference type="EMBL" id="OJT08225.1"/>
    </source>
</evidence>
<reference evidence="2 3" key="1">
    <citation type="submission" date="2016-10" db="EMBL/GenBank/DDBJ databases">
        <title>Genome sequence of the basidiomycete white-rot fungus Trametes pubescens.</title>
        <authorList>
            <person name="Makela M.R."/>
            <person name="Granchi Z."/>
            <person name="Peng M."/>
            <person name="De Vries R.P."/>
            <person name="Grigoriev I."/>
            <person name="Riley R."/>
            <person name="Hilden K."/>
        </authorList>
    </citation>
    <scope>NUCLEOTIDE SEQUENCE [LARGE SCALE GENOMIC DNA]</scope>
    <source>
        <strain evidence="2 3">FBCC735</strain>
    </source>
</reference>
<keyword evidence="3" id="KW-1185">Reference proteome</keyword>
<gene>
    <name evidence="2" type="ORF">TRAPUB_897</name>
</gene>
<comment type="caution">
    <text evidence="2">The sequence shown here is derived from an EMBL/GenBank/DDBJ whole genome shotgun (WGS) entry which is preliminary data.</text>
</comment>
<dbReference type="AlphaFoldDB" id="A0A1M2VKU7"/>
<dbReference type="EMBL" id="MNAD01001070">
    <property type="protein sequence ID" value="OJT08225.1"/>
    <property type="molecule type" value="Genomic_DNA"/>
</dbReference>
<proteinExistence type="predicted"/>
<feature type="region of interest" description="Disordered" evidence="1">
    <location>
        <begin position="1"/>
        <end position="27"/>
    </location>
</feature>
<evidence type="ECO:0000313" key="3">
    <source>
        <dbReference type="Proteomes" id="UP000184267"/>
    </source>
</evidence>
<dbReference type="OrthoDB" id="2754381at2759"/>
<organism evidence="2 3">
    <name type="scientific">Trametes pubescens</name>
    <name type="common">White-rot fungus</name>
    <dbReference type="NCBI Taxonomy" id="154538"/>
    <lineage>
        <taxon>Eukaryota</taxon>
        <taxon>Fungi</taxon>
        <taxon>Dikarya</taxon>
        <taxon>Basidiomycota</taxon>
        <taxon>Agaricomycotina</taxon>
        <taxon>Agaricomycetes</taxon>
        <taxon>Polyporales</taxon>
        <taxon>Polyporaceae</taxon>
        <taxon>Trametes</taxon>
    </lineage>
</organism>
<evidence type="ECO:0000256" key="1">
    <source>
        <dbReference type="SAM" id="MobiDB-lite"/>
    </source>
</evidence>